<organism evidence="6 7">
    <name type="scientific">Jannaschia donghaensis</name>
    <dbReference type="NCBI Taxonomy" id="420998"/>
    <lineage>
        <taxon>Bacteria</taxon>
        <taxon>Pseudomonadati</taxon>
        <taxon>Pseudomonadota</taxon>
        <taxon>Alphaproteobacteria</taxon>
        <taxon>Rhodobacterales</taxon>
        <taxon>Roseobacteraceae</taxon>
        <taxon>Jannaschia</taxon>
    </lineage>
</organism>
<dbReference type="GO" id="GO:0071978">
    <property type="term" value="P:bacterial-type flagellum-dependent swarming motility"/>
    <property type="evidence" value="ECO:0007669"/>
    <property type="project" value="TreeGrafter"/>
</dbReference>
<evidence type="ECO:0000259" key="5">
    <source>
        <dbReference type="Pfam" id="PF06429"/>
    </source>
</evidence>
<evidence type="ECO:0000256" key="3">
    <source>
        <dbReference type="ARBA" id="ARBA00023143"/>
    </source>
</evidence>
<dbReference type="Pfam" id="PF06429">
    <property type="entry name" value="Flg_bbr_C"/>
    <property type="match status" value="1"/>
</dbReference>
<sequence>MTEFSDALSVLSSGMRGQGQRLRHVAENIANVDTPGYRRKTIEFRAEVEGGRRTGAIEAGPVQLSRGILPRIHDPEHPMADAQGYHDGSNVELVTELADAREAQRSYEANLKMFEQVRRMSTQLMDILKR</sequence>
<dbReference type="GO" id="GO:0009425">
    <property type="term" value="C:bacterial-type flagellum basal body"/>
    <property type="evidence" value="ECO:0007669"/>
    <property type="project" value="UniProtKB-SubCell"/>
</dbReference>
<evidence type="ECO:0000256" key="2">
    <source>
        <dbReference type="ARBA" id="ARBA00009677"/>
    </source>
</evidence>
<accession>A0A0M6YHV4</accession>
<dbReference type="AlphaFoldDB" id="A0A0M6YHV4"/>
<feature type="domain" description="Flagellar basal body rod protein N-terminal" evidence="4">
    <location>
        <begin position="9"/>
        <end position="38"/>
    </location>
</feature>
<dbReference type="RefSeq" id="WP_055083465.1">
    <property type="nucleotide sequence ID" value="NZ_CXSU01000011.1"/>
</dbReference>
<dbReference type="OrthoDB" id="9813951at2"/>
<dbReference type="InterPro" id="IPR001444">
    <property type="entry name" value="Flag_bb_rod_N"/>
</dbReference>
<evidence type="ECO:0000259" key="4">
    <source>
        <dbReference type="Pfam" id="PF00460"/>
    </source>
</evidence>
<comment type="similarity">
    <text evidence="2">Belongs to the flagella basal body rod proteins family.</text>
</comment>
<reference evidence="6 7" key="1">
    <citation type="submission" date="2015-07" db="EMBL/GenBank/DDBJ databases">
        <authorList>
            <person name="Noorani M."/>
        </authorList>
    </citation>
    <scope>NUCLEOTIDE SEQUENCE [LARGE SCALE GENOMIC DNA]</scope>
    <source>
        <strain evidence="6 7">CECT 7802</strain>
    </source>
</reference>
<evidence type="ECO:0000256" key="1">
    <source>
        <dbReference type="ARBA" id="ARBA00004117"/>
    </source>
</evidence>
<dbReference type="EMBL" id="CXSU01000011">
    <property type="protein sequence ID" value="CTQ49103.1"/>
    <property type="molecule type" value="Genomic_DNA"/>
</dbReference>
<dbReference type="PANTHER" id="PTHR30435:SF2">
    <property type="entry name" value="FLAGELLAR BASAL-BODY ROD PROTEIN FLGC"/>
    <property type="match status" value="1"/>
</dbReference>
<dbReference type="InterPro" id="IPR010930">
    <property type="entry name" value="Flg_bb/hook_C_dom"/>
</dbReference>
<dbReference type="PANTHER" id="PTHR30435">
    <property type="entry name" value="FLAGELLAR PROTEIN"/>
    <property type="match status" value="1"/>
</dbReference>
<comment type="subcellular location">
    <subcellularLocation>
        <location evidence="1">Bacterial flagellum basal body</location>
    </subcellularLocation>
</comment>
<feature type="domain" description="Flagellar basal-body/hook protein C-terminal" evidence="5">
    <location>
        <begin position="82"/>
        <end position="126"/>
    </location>
</feature>
<gene>
    <name evidence="6" type="primary">flgC</name>
    <name evidence="6" type="ORF">JDO7802_01113</name>
</gene>
<keyword evidence="3" id="KW-0975">Bacterial flagellum</keyword>
<evidence type="ECO:0000313" key="6">
    <source>
        <dbReference type="EMBL" id="CTQ49103.1"/>
    </source>
</evidence>
<protein>
    <submittedName>
        <fullName evidence="6">Putative proximal rod protein</fullName>
    </submittedName>
</protein>
<name>A0A0M6YHV4_9RHOB</name>
<proteinExistence type="inferred from homology"/>
<dbReference type="Pfam" id="PF00460">
    <property type="entry name" value="Flg_bb_rod"/>
    <property type="match status" value="1"/>
</dbReference>
<dbReference type="Proteomes" id="UP000049222">
    <property type="component" value="Unassembled WGS sequence"/>
</dbReference>
<keyword evidence="7" id="KW-1185">Reference proteome</keyword>
<dbReference type="STRING" id="420998.JDO7802_01113"/>
<dbReference type="NCBIfam" id="NF009275">
    <property type="entry name" value="PRK12632.1"/>
    <property type="match status" value="1"/>
</dbReference>
<evidence type="ECO:0000313" key="7">
    <source>
        <dbReference type="Proteomes" id="UP000049222"/>
    </source>
</evidence>